<reference evidence="7" key="2">
    <citation type="journal article" date="2023" name="Microbiol Resour">
        <title>Decontamination and Annotation of the Draft Genome Sequence of the Oomycete Lagenidium giganteum ARSEF 373.</title>
        <authorList>
            <person name="Morgan W.R."/>
            <person name="Tartar A."/>
        </authorList>
    </citation>
    <scope>NUCLEOTIDE SEQUENCE</scope>
    <source>
        <strain evidence="7">ARSEF 373</strain>
    </source>
</reference>
<dbReference type="PANTHER" id="PTHR44324">
    <property type="entry name" value="WD40 REPEAT DOMAIN 95"/>
    <property type="match status" value="1"/>
</dbReference>
<feature type="compositionally biased region" description="Low complexity" evidence="4">
    <location>
        <begin position="1366"/>
        <end position="1389"/>
    </location>
</feature>
<feature type="chain" id="PRO_5043696651" description="EF-hand domain-containing protein" evidence="5">
    <location>
        <begin position="20"/>
        <end position="1646"/>
    </location>
</feature>
<dbReference type="SMART" id="SM00320">
    <property type="entry name" value="WD40"/>
    <property type="match status" value="11"/>
</dbReference>
<feature type="compositionally biased region" description="Polar residues" evidence="4">
    <location>
        <begin position="1412"/>
        <end position="1431"/>
    </location>
</feature>
<organism evidence="7 8">
    <name type="scientific">Lagenidium giganteum</name>
    <dbReference type="NCBI Taxonomy" id="4803"/>
    <lineage>
        <taxon>Eukaryota</taxon>
        <taxon>Sar</taxon>
        <taxon>Stramenopiles</taxon>
        <taxon>Oomycota</taxon>
        <taxon>Peronosporomycetes</taxon>
        <taxon>Pythiales</taxon>
        <taxon>Pythiaceae</taxon>
    </lineage>
</organism>
<evidence type="ECO:0000313" key="8">
    <source>
        <dbReference type="Proteomes" id="UP001146120"/>
    </source>
</evidence>
<dbReference type="Pfam" id="PF13202">
    <property type="entry name" value="EF-hand_5"/>
    <property type="match status" value="2"/>
</dbReference>
<keyword evidence="5" id="KW-0732">Signal</keyword>
<feature type="compositionally biased region" description="Basic and acidic residues" evidence="4">
    <location>
        <begin position="1432"/>
        <end position="1442"/>
    </location>
</feature>
<dbReference type="SUPFAM" id="SSF50978">
    <property type="entry name" value="WD40 repeat-like"/>
    <property type="match status" value="2"/>
</dbReference>
<dbReference type="CDD" id="cd00051">
    <property type="entry name" value="EFh"/>
    <property type="match status" value="1"/>
</dbReference>
<reference evidence="7" key="1">
    <citation type="submission" date="2022-11" db="EMBL/GenBank/DDBJ databases">
        <authorList>
            <person name="Morgan W.R."/>
            <person name="Tartar A."/>
        </authorList>
    </citation>
    <scope>NUCLEOTIDE SEQUENCE</scope>
    <source>
        <strain evidence="7">ARSEF 373</strain>
    </source>
</reference>
<dbReference type="InterPro" id="IPR001680">
    <property type="entry name" value="WD40_rpt"/>
</dbReference>
<name>A0AAV2Z4Q8_9STRA</name>
<dbReference type="Pfam" id="PF00400">
    <property type="entry name" value="WD40"/>
    <property type="match status" value="3"/>
</dbReference>
<feature type="region of interest" description="Disordered" evidence="4">
    <location>
        <begin position="1365"/>
        <end position="1540"/>
    </location>
</feature>
<dbReference type="InterPro" id="IPR015943">
    <property type="entry name" value="WD40/YVTN_repeat-like_dom_sf"/>
</dbReference>
<feature type="compositionally biased region" description="Polar residues" evidence="4">
    <location>
        <begin position="1395"/>
        <end position="1404"/>
    </location>
</feature>
<evidence type="ECO:0000256" key="5">
    <source>
        <dbReference type="SAM" id="SignalP"/>
    </source>
</evidence>
<keyword evidence="3" id="KW-0853">WD repeat</keyword>
<protein>
    <recommendedName>
        <fullName evidence="6">EF-hand domain-containing protein</fullName>
    </recommendedName>
</protein>
<evidence type="ECO:0000256" key="1">
    <source>
        <dbReference type="ARBA" id="ARBA00022737"/>
    </source>
</evidence>
<evidence type="ECO:0000256" key="2">
    <source>
        <dbReference type="ARBA" id="ARBA00022837"/>
    </source>
</evidence>
<dbReference type="Proteomes" id="UP001146120">
    <property type="component" value="Unassembled WGS sequence"/>
</dbReference>
<dbReference type="PROSITE" id="PS50294">
    <property type="entry name" value="WD_REPEATS_REGION"/>
    <property type="match status" value="2"/>
</dbReference>
<evidence type="ECO:0000259" key="6">
    <source>
        <dbReference type="PROSITE" id="PS50222"/>
    </source>
</evidence>
<dbReference type="PROSITE" id="PS00018">
    <property type="entry name" value="EF_HAND_1"/>
    <property type="match status" value="2"/>
</dbReference>
<feature type="domain" description="EF-hand" evidence="6">
    <location>
        <begin position="1583"/>
        <end position="1618"/>
    </location>
</feature>
<dbReference type="PANTHER" id="PTHR44324:SF4">
    <property type="entry name" value="WD40 REPEAT DOMAIN 95"/>
    <property type="match status" value="1"/>
</dbReference>
<evidence type="ECO:0000256" key="3">
    <source>
        <dbReference type="PROSITE-ProRule" id="PRU00221"/>
    </source>
</evidence>
<dbReference type="Gene3D" id="1.10.238.10">
    <property type="entry name" value="EF-hand"/>
    <property type="match status" value="1"/>
</dbReference>
<keyword evidence="1" id="KW-0677">Repeat</keyword>
<feature type="compositionally biased region" description="Polar residues" evidence="4">
    <location>
        <begin position="1125"/>
        <end position="1134"/>
    </location>
</feature>
<feature type="signal peptide" evidence="5">
    <location>
        <begin position="1"/>
        <end position="19"/>
    </location>
</feature>
<comment type="caution">
    <text evidence="7">The sequence shown here is derived from an EMBL/GenBank/DDBJ whole genome shotgun (WGS) entry which is preliminary data.</text>
</comment>
<dbReference type="SMART" id="SM00054">
    <property type="entry name" value="EFh"/>
    <property type="match status" value="3"/>
</dbReference>
<dbReference type="Gene3D" id="2.130.10.10">
    <property type="entry name" value="YVTN repeat-like/Quinoprotein amine dehydrogenase"/>
    <property type="match status" value="4"/>
</dbReference>
<accession>A0AAV2Z4Q8</accession>
<evidence type="ECO:0000313" key="7">
    <source>
        <dbReference type="EMBL" id="DBA00333.1"/>
    </source>
</evidence>
<dbReference type="InterPro" id="IPR036322">
    <property type="entry name" value="WD40_repeat_dom_sf"/>
</dbReference>
<dbReference type="PROSITE" id="PS50222">
    <property type="entry name" value="EF_HAND_2"/>
    <property type="match status" value="2"/>
</dbReference>
<dbReference type="InterPro" id="IPR011992">
    <property type="entry name" value="EF-hand-dom_pair"/>
</dbReference>
<feature type="repeat" description="WD" evidence="3">
    <location>
        <begin position="843"/>
        <end position="884"/>
    </location>
</feature>
<dbReference type="InterPro" id="IPR051242">
    <property type="entry name" value="WD-EF-hand_domain"/>
</dbReference>
<feature type="repeat" description="WD" evidence="3">
    <location>
        <begin position="1043"/>
        <end position="1075"/>
    </location>
</feature>
<sequence>MSLTGGLPIVACVVTLALTAVQRLRRGRGETPWVTELACFLINAQGEVLEIVRANDPHSMQSGDGNVVIKRQQAREVTEKELLTFSLANVHPFVEVIGLMVTYSDDEIAHYPTLNEFYLTGDLCERPEEEAVFRGEKPLRVVEYHHNPKNEVARTNSQHKARKPPNFFAVCKFFRNHQRRNEWLMHSIAELGTLRSSINATLAESMQIFLLDIIPEIEIPNRNALNNVPSICAALSCEEFLGIESYFSQSGMTKEEFSRVILYQLLHARPELQRPARASALVALLFEMFEQIDINGDTRVDWEELTTFCISLGLISTRAQDLGSTGLLSLAYRQLPPTSGRYFAYQLRQIRSFPLLKRIAVIENKSSVVLIYDPEMHLLHEMTCIEKAAGNPDGFAILDIEHVPAKNAFAVSSNDHAITVWSIINPTIGAYVFSMRIVTRYPVISLHWLPSMRRLSMTSAEHSQLWDLDGQRAEMRLTHHTDRITDCLELPGSPYFVTSSFDRSIAFWDQQSVKVAFTLECHTQAVLKLDFLQHILLSSGFEHVAYCWNTTTRSLMMTLAGHHHSLIGAKFVSNRMIPTIAFVVTGDQSGYFRLWDISRCVKGYSTDLSVLLQTFDVHTNNRCQFHVFECGFLPSAVAADVPKNANREYEMCDIVTGNLSFYRFRISTSNEECAPPRHVAFNAVANTFVGSVDGCITVWNANSGVKMEEPILIRDAEVCGVVFDVPRERKLFIATSDGALRMYNPITGMLMTKFQIHDGVISSLLFCPQTNCLITTGFDRNICVSYSGAGRTDIEVLRCVENAHESCITTCGYSAPLDMVATGDDAGSIHVYDFQKLYLRFYCEAHHDEIRALHFHPISPLLISGDASGYVYLWDIASAHYKTTPLMRLTAHEYAPSTLPSSLTPHGAPATQRAPVHNPSSHASHVHLHGVTSICTTLENGTICVACEDGRIHMWDFQTLTNVARKRGVGRQFEPCFTTDDGDPNKSTYNPLLRVQHKTSVLKLKMEDVLSESLSDGIWFGGAERNTRHQSQALPSYPATHSWKAHDQRIFAIKAVPSPGILFSSSLDCAIKIWDGKSSCIGSISTVNRHSYTTTRQSAQVRNGHVASNRGGAPQTQSQPQQQQEHSPTKSASSAWKFTHHLVTDASTEHTKIAVQVIRKYKRHKQKELRQNVWTPINNNVPISLEIEDEALHSVQQPGPESFSDLEKRLPRPLPFTSESVRAGGLARLFGAEETRNLQDLARNSSFMSALKKKPQTPLLLSPIELQKFKRRSRTVQGNEHDLPVMRTMTHYPTEMNKRQTIRIQALRPLDIAPSQFLKDKLFDVEDLPDRAKTAAPKTTPKEKASLRMDASVVVLRDVSLRKMESSSSLTSLSTSMTSESSLRSSASMPVFITQAESELTSPTLRRDPMERSSSINDGLYSDPSNPQPKRSNIERKMKMYDDMTSFDGTPNDHGEVLSSPKPSLRASPSFRSSRSLLQQPQQPPPATPQPTNSQPGQPPSAGADTANNNPKVLTTRRSERKRDSATGTEDTAPNPFGPHYTVKQVVEFGAVITGFDSDSSGDLDQQEWVQMLQSCRKLFMPSEIVAAERLFHSIDRDGSGKISLDEILPAIFSKATVDQLQKMRQYIRSSIAKANSVQRRKTTVG</sequence>
<dbReference type="EMBL" id="DAKRPA010000066">
    <property type="protein sequence ID" value="DBA00333.1"/>
    <property type="molecule type" value="Genomic_DNA"/>
</dbReference>
<feature type="compositionally biased region" description="Low complexity" evidence="4">
    <location>
        <begin position="1114"/>
        <end position="1124"/>
    </location>
</feature>
<gene>
    <name evidence="7" type="ORF">N0F65_001528</name>
</gene>
<dbReference type="InterPro" id="IPR018247">
    <property type="entry name" value="EF_Hand_1_Ca_BS"/>
</dbReference>
<feature type="region of interest" description="Disordered" evidence="4">
    <location>
        <begin position="1093"/>
        <end position="1134"/>
    </location>
</feature>
<keyword evidence="8" id="KW-1185">Reference proteome</keyword>
<dbReference type="SUPFAM" id="SSF47473">
    <property type="entry name" value="EF-hand"/>
    <property type="match status" value="1"/>
</dbReference>
<feature type="repeat" description="WD" evidence="3">
    <location>
        <begin position="477"/>
        <end position="518"/>
    </location>
</feature>
<dbReference type="PROSITE" id="PS50082">
    <property type="entry name" value="WD_REPEATS_2"/>
    <property type="match status" value="3"/>
</dbReference>
<keyword evidence="2" id="KW-0106">Calcium</keyword>
<proteinExistence type="predicted"/>
<feature type="compositionally biased region" description="Low complexity" evidence="4">
    <location>
        <begin position="1463"/>
        <end position="1481"/>
    </location>
</feature>
<dbReference type="GO" id="GO:0005509">
    <property type="term" value="F:calcium ion binding"/>
    <property type="evidence" value="ECO:0007669"/>
    <property type="project" value="InterPro"/>
</dbReference>
<evidence type="ECO:0000256" key="4">
    <source>
        <dbReference type="SAM" id="MobiDB-lite"/>
    </source>
</evidence>
<feature type="region of interest" description="Disordered" evidence="4">
    <location>
        <begin position="900"/>
        <end position="924"/>
    </location>
</feature>
<feature type="domain" description="EF-hand" evidence="6">
    <location>
        <begin position="280"/>
        <end position="315"/>
    </location>
</feature>
<dbReference type="InterPro" id="IPR002048">
    <property type="entry name" value="EF_hand_dom"/>
</dbReference>